<dbReference type="Pfam" id="PF00379">
    <property type="entry name" value="Chitin_bind_4"/>
    <property type="match status" value="2"/>
</dbReference>
<feature type="region of interest" description="Disordered" evidence="3">
    <location>
        <begin position="44"/>
        <end position="100"/>
    </location>
</feature>
<feature type="chain" id="PRO_5044657236" evidence="4">
    <location>
        <begin position="18"/>
        <end position="261"/>
    </location>
</feature>
<feature type="signal peptide" evidence="4">
    <location>
        <begin position="1"/>
        <end position="17"/>
    </location>
</feature>
<dbReference type="InterPro" id="IPR051217">
    <property type="entry name" value="Insect_Cuticle_Struc_Prot"/>
</dbReference>
<dbReference type="PRINTS" id="PR00947">
    <property type="entry name" value="CUTICLE"/>
</dbReference>
<evidence type="ECO:0000313" key="6">
    <source>
        <dbReference type="RefSeq" id="XP_025830229.1"/>
    </source>
</evidence>
<evidence type="ECO:0000256" key="3">
    <source>
        <dbReference type="SAM" id="MobiDB-lite"/>
    </source>
</evidence>
<feature type="compositionally biased region" description="Basic and acidic residues" evidence="3">
    <location>
        <begin position="162"/>
        <end position="173"/>
    </location>
</feature>
<dbReference type="KEGG" id="apln:112904431"/>
<dbReference type="GO" id="GO:0042302">
    <property type="term" value="F:structural constituent of cuticle"/>
    <property type="evidence" value="ECO:0007669"/>
    <property type="project" value="UniProtKB-UniRule"/>
</dbReference>
<dbReference type="PANTHER" id="PTHR12236">
    <property type="entry name" value="STRUCTURAL CONTITUENT OF CUTICLE"/>
    <property type="match status" value="1"/>
</dbReference>
<keyword evidence="1 2" id="KW-0193">Cuticle</keyword>
<sequence length="261" mass="30567">MFFKVIVLAAFVAIAASHEQHGHKSSLKQESSYGYDIHFSHTGEKSHHEVPVHHHQEEQHAQSTSNEHHYHHEAAVAQESHKHEPTHEPHYEFGYTVHDPHTHDIKSQKEERYKDHVKGEYTLVEPDGHKRIVEYTADKHSGFNAHVRREHEHHHAASVAQESHHHEQSASNEHHYHHEAAVGHESHKHEPTHVPHYEFGYTVHDPKTHDVKSQKEERYKDHVKGEYTLVEPDGHKRIVEYTADKHSGFNAHIRREPIHHY</sequence>
<feature type="compositionally biased region" description="Basic and acidic residues" evidence="3">
    <location>
        <begin position="44"/>
        <end position="91"/>
    </location>
</feature>
<evidence type="ECO:0000313" key="7">
    <source>
        <dbReference type="RefSeq" id="XP_025830231.1"/>
    </source>
</evidence>
<protein>
    <submittedName>
        <fullName evidence="6 7">Histidine-rich glycoprotein-like</fullName>
    </submittedName>
</protein>
<dbReference type="OrthoDB" id="6778751at2759"/>
<dbReference type="InterPro" id="IPR031311">
    <property type="entry name" value="CHIT_BIND_RR_consensus"/>
</dbReference>
<gene>
    <name evidence="7" type="primary">LOC112904431</name>
    <name evidence="6" type="synonym">LOC112904429</name>
</gene>
<dbReference type="RefSeq" id="XP_025830229.1">
    <property type="nucleotide sequence ID" value="XM_025974444.1"/>
</dbReference>
<dbReference type="AlphaFoldDB" id="A0A7F5QYB3"/>
<dbReference type="PROSITE" id="PS00233">
    <property type="entry name" value="CHIT_BIND_RR_1"/>
    <property type="match status" value="2"/>
</dbReference>
<name>A0A7F5QYB3_AGRPL</name>
<keyword evidence="5" id="KW-1185">Reference proteome</keyword>
<evidence type="ECO:0000256" key="2">
    <source>
        <dbReference type="PROSITE-ProRule" id="PRU00497"/>
    </source>
</evidence>
<keyword evidence="4" id="KW-0732">Signal</keyword>
<dbReference type="KEGG" id="apln:112904429"/>
<dbReference type="PANTHER" id="PTHR12236:SF95">
    <property type="entry name" value="CUTICULAR PROTEIN 76BD, ISOFORM C-RELATED"/>
    <property type="match status" value="1"/>
</dbReference>
<organism evidence="5 7">
    <name type="scientific">Agrilus planipennis</name>
    <name type="common">Emerald ash borer</name>
    <name type="synonym">Agrilus marcopoli</name>
    <dbReference type="NCBI Taxonomy" id="224129"/>
    <lineage>
        <taxon>Eukaryota</taxon>
        <taxon>Metazoa</taxon>
        <taxon>Ecdysozoa</taxon>
        <taxon>Arthropoda</taxon>
        <taxon>Hexapoda</taxon>
        <taxon>Insecta</taxon>
        <taxon>Pterygota</taxon>
        <taxon>Neoptera</taxon>
        <taxon>Endopterygota</taxon>
        <taxon>Coleoptera</taxon>
        <taxon>Polyphaga</taxon>
        <taxon>Elateriformia</taxon>
        <taxon>Buprestoidea</taxon>
        <taxon>Buprestidae</taxon>
        <taxon>Agrilinae</taxon>
        <taxon>Agrilus</taxon>
    </lineage>
</organism>
<evidence type="ECO:0000313" key="5">
    <source>
        <dbReference type="Proteomes" id="UP000192223"/>
    </source>
</evidence>
<proteinExistence type="predicted"/>
<feature type="region of interest" description="Disordered" evidence="3">
    <location>
        <begin position="148"/>
        <end position="173"/>
    </location>
</feature>
<dbReference type="PROSITE" id="PS51155">
    <property type="entry name" value="CHIT_BIND_RR_2"/>
    <property type="match status" value="2"/>
</dbReference>
<evidence type="ECO:0000256" key="1">
    <source>
        <dbReference type="ARBA" id="ARBA00022460"/>
    </source>
</evidence>
<dbReference type="Proteomes" id="UP000192223">
    <property type="component" value="Unplaced"/>
</dbReference>
<dbReference type="GeneID" id="112904431"/>
<evidence type="ECO:0000256" key="4">
    <source>
        <dbReference type="SAM" id="SignalP"/>
    </source>
</evidence>
<dbReference type="RefSeq" id="XP_025830231.1">
    <property type="nucleotide sequence ID" value="XM_025974446.1"/>
</dbReference>
<reference evidence="6 7" key="1">
    <citation type="submission" date="2025-04" db="UniProtKB">
        <authorList>
            <consortium name="RefSeq"/>
        </authorList>
    </citation>
    <scope>IDENTIFICATION</scope>
    <source>
        <tissue evidence="6 7">Entire body</tissue>
    </source>
</reference>
<dbReference type="GO" id="GO:0031012">
    <property type="term" value="C:extracellular matrix"/>
    <property type="evidence" value="ECO:0007669"/>
    <property type="project" value="TreeGrafter"/>
</dbReference>
<dbReference type="GO" id="GO:0005615">
    <property type="term" value="C:extracellular space"/>
    <property type="evidence" value="ECO:0007669"/>
    <property type="project" value="TreeGrafter"/>
</dbReference>
<accession>A0A7F5QYB3</accession>
<dbReference type="InterPro" id="IPR000618">
    <property type="entry name" value="Insect_cuticle"/>
</dbReference>